<dbReference type="Proteomes" id="UP001209878">
    <property type="component" value="Unassembled WGS sequence"/>
</dbReference>
<proteinExistence type="predicted"/>
<dbReference type="PANTHER" id="PTHR14553">
    <property type="entry name" value="UNCHARACTERIZED PROTEIN C1ORF50"/>
    <property type="match status" value="1"/>
</dbReference>
<evidence type="ECO:0000313" key="3">
    <source>
        <dbReference type="Proteomes" id="UP001209878"/>
    </source>
</evidence>
<dbReference type="InterPro" id="IPR019534">
    <property type="entry name" value="DUF2452"/>
</dbReference>
<comment type="caution">
    <text evidence="2">The sequence shown here is derived from an EMBL/GenBank/DDBJ whole genome shotgun (WGS) entry which is preliminary data.</text>
</comment>
<dbReference type="Pfam" id="PF10504">
    <property type="entry name" value="DUF2452"/>
    <property type="match status" value="1"/>
</dbReference>
<feature type="coiled-coil region" evidence="1">
    <location>
        <begin position="35"/>
        <end position="66"/>
    </location>
</feature>
<evidence type="ECO:0008006" key="4">
    <source>
        <dbReference type="Google" id="ProtNLM"/>
    </source>
</evidence>
<dbReference type="EMBL" id="JAODUO010000096">
    <property type="protein sequence ID" value="KAK2189833.1"/>
    <property type="molecule type" value="Genomic_DNA"/>
</dbReference>
<gene>
    <name evidence="2" type="ORF">NP493_96g13036</name>
</gene>
<protein>
    <recommendedName>
        <fullName evidence="4">DUF2452 domain-containing protein</fullName>
    </recommendedName>
</protein>
<keyword evidence="1" id="KW-0175">Coiled coil</keyword>
<name>A0AAD9UHK7_RIDPI</name>
<sequence length="153" mass="17051">MGVQLVNSHLTNKANDSNDLVELAQQIQMADTFVHATAKNKLTAIAEQIKALQEQAKNVLEEARLNSDLHHAACNMVKKPGAIYYLYKRPSGQKYLSLLSPQEWGSSCPHTFIGGYRLEVDQSWTPVENISEKDNESELMDKILHSGLALTNT</sequence>
<dbReference type="PANTHER" id="PTHR14553:SF1">
    <property type="entry name" value="SIMILAR TO CHROMOSOME 1 OPEN READING FRAME 50"/>
    <property type="match status" value="1"/>
</dbReference>
<reference evidence="2" key="1">
    <citation type="journal article" date="2023" name="Mol. Biol. Evol.">
        <title>Third-Generation Sequencing Reveals the Adaptive Role of the Epigenome in Three Deep-Sea Polychaetes.</title>
        <authorList>
            <person name="Perez M."/>
            <person name="Aroh O."/>
            <person name="Sun Y."/>
            <person name="Lan Y."/>
            <person name="Juniper S.K."/>
            <person name="Young C.R."/>
            <person name="Angers B."/>
            <person name="Qian P.Y."/>
        </authorList>
    </citation>
    <scope>NUCLEOTIDE SEQUENCE</scope>
    <source>
        <strain evidence="2">R07B-5</strain>
    </source>
</reference>
<dbReference type="AlphaFoldDB" id="A0AAD9UHK7"/>
<accession>A0AAD9UHK7</accession>
<keyword evidence="3" id="KW-1185">Reference proteome</keyword>
<organism evidence="2 3">
    <name type="scientific">Ridgeia piscesae</name>
    <name type="common">Tubeworm</name>
    <dbReference type="NCBI Taxonomy" id="27915"/>
    <lineage>
        <taxon>Eukaryota</taxon>
        <taxon>Metazoa</taxon>
        <taxon>Spiralia</taxon>
        <taxon>Lophotrochozoa</taxon>
        <taxon>Annelida</taxon>
        <taxon>Polychaeta</taxon>
        <taxon>Sedentaria</taxon>
        <taxon>Canalipalpata</taxon>
        <taxon>Sabellida</taxon>
        <taxon>Siboglinidae</taxon>
        <taxon>Ridgeia</taxon>
    </lineage>
</organism>
<evidence type="ECO:0000313" key="2">
    <source>
        <dbReference type="EMBL" id="KAK2189833.1"/>
    </source>
</evidence>
<evidence type="ECO:0000256" key="1">
    <source>
        <dbReference type="SAM" id="Coils"/>
    </source>
</evidence>